<organism evidence="1 2">
    <name type="scientific">Cetraspora pellucida</name>
    <dbReference type="NCBI Taxonomy" id="1433469"/>
    <lineage>
        <taxon>Eukaryota</taxon>
        <taxon>Fungi</taxon>
        <taxon>Fungi incertae sedis</taxon>
        <taxon>Mucoromycota</taxon>
        <taxon>Glomeromycotina</taxon>
        <taxon>Glomeromycetes</taxon>
        <taxon>Diversisporales</taxon>
        <taxon>Gigasporaceae</taxon>
        <taxon>Cetraspora</taxon>
    </lineage>
</organism>
<reference evidence="1" key="1">
    <citation type="submission" date="2021-06" db="EMBL/GenBank/DDBJ databases">
        <authorList>
            <person name="Kallberg Y."/>
            <person name="Tangrot J."/>
            <person name="Rosling A."/>
        </authorList>
    </citation>
    <scope>NUCLEOTIDE SEQUENCE</scope>
    <source>
        <strain evidence="1">28 12/20/2015</strain>
    </source>
</reference>
<protein>
    <submittedName>
        <fullName evidence="1">6511_t:CDS:1</fullName>
    </submittedName>
</protein>
<keyword evidence="2" id="KW-1185">Reference proteome</keyword>
<accession>A0ACA9RAI0</accession>
<gene>
    <name evidence="1" type="ORF">SPELUC_LOCUS16680</name>
</gene>
<feature type="non-terminal residue" evidence="1">
    <location>
        <position position="67"/>
    </location>
</feature>
<dbReference type="Proteomes" id="UP000789366">
    <property type="component" value="Unassembled WGS sequence"/>
</dbReference>
<evidence type="ECO:0000313" key="2">
    <source>
        <dbReference type="Proteomes" id="UP000789366"/>
    </source>
</evidence>
<name>A0ACA9RAI0_9GLOM</name>
<dbReference type="EMBL" id="CAJVPW010063432">
    <property type="protein sequence ID" value="CAG8784693.1"/>
    <property type="molecule type" value="Genomic_DNA"/>
</dbReference>
<comment type="caution">
    <text evidence="1">The sequence shown here is derived from an EMBL/GenBank/DDBJ whole genome shotgun (WGS) entry which is preliminary data.</text>
</comment>
<sequence>MKTLTKYHAWSGDKEPSECTKCDNCRHYIKDSPTIKNVTPDIEKLRSNAARIKKFGYQQLEEFYNKQ</sequence>
<evidence type="ECO:0000313" key="1">
    <source>
        <dbReference type="EMBL" id="CAG8784693.1"/>
    </source>
</evidence>
<proteinExistence type="predicted"/>